<evidence type="ECO:0000256" key="7">
    <source>
        <dbReference type="SAM" id="Coils"/>
    </source>
</evidence>
<evidence type="ECO:0000313" key="8">
    <source>
        <dbReference type="EMBL" id="CUO17277.1"/>
    </source>
</evidence>
<keyword evidence="5 6" id="KW-0066">ATP synthesis</keyword>
<dbReference type="GO" id="GO:0042777">
    <property type="term" value="P:proton motive force-driven plasma membrane ATP synthesis"/>
    <property type="evidence" value="ECO:0007669"/>
    <property type="project" value="UniProtKB-UniRule"/>
</dbReference>
<organism evidence="8 10">
    <name type="scientific">[Ruminococcus] torques</name>
    <dbReference type="NCBI Taxonomy" id="33039"/>
    <lineage>
        <taxon>Bacteria</taxon>
        <taxon>Bacillati</taxon>
        <taxon>Bacillota</taxon>
        <taxon>Clostridia</taxon>
        <taxon>Lachnospirales</taxon>
        <taxon>Lachnospiraceae</taxon>
        <taxon>Mediterraneibacter</taxon>
    </lineage>
</organism>
<accession>A0A174CW79</accession>
<keyword evidence="4 6" id="KW-0406">Ion transport</keyword>
<dbReference type="GO" id="GO:0033178">
    <property type="term" value="C:proton-transporting two-sector ATPase complex, catalytic domain"/>
    <property type="evidence" value="ECO:0007669"/>
    <property type="project" value="InterPro"/>
</dbReference>
<dbReference type="EMBL" id="CYZO01000023">
    <property type="protein sequence ID" value="CUO17277.1"/>
    <property type="molecule type" value="Genomic_DNA"/>
</dbReference>
<dbReference type="EMBL" id="RCYR01000035">
    <property type="protein sequence ID" value="RYS77223.1"/>
    <property type="molecule type" value="Genomic_DNA"/>
</dbReference>
<dbReference type="Proteomes" id="UP000292665">
    <property type="component" value="Unassembled WGS sequence"/>
</dbReference>
<dbReference type="AlphaFoldDB" id="A0A174CW79"/>
<dbReference type="Gene3D" id="3.30.2320.30">
    <property type="entry name" value="ATP synthase, E subunit, C-terminal"/>
    <property type="match status" value="1"/>
</dbReference>
<feature type="coiled-coil region" evidence="7">
    <location>
        <begin position="12"/>
        <end position="40"/>
    </location>
</feature>
<evidence type="ECO:0000256" key="5">
    <source>
        <dbReference type="ARBA" id="ARBA00023310"/>
    </source>
</evidence>
<dbReference type="SUPFAM" id="SSF81573">
    <property type="entry name" value="F1F0 ATP synthase subunit B, membrane domain"/>
    <property type="match status" value="1"/>
</dbReference>
<dbReference type="Pfam" id="PF01991">
    <property type="entry name" value="vATP-synt_E"/>
    <property type="match status" value="1"/>
</dbReference>
<dbReference type="RefSeq" id="WP_004848548.1">
    <property type="nucleotide sequence ID" value="NZ_AP028249.1"/>
</dbReference>
<evidence type="ECO:0000256" key="6">
    <source>
        <dbReference type="HAMAP-Rule" id="MF_00311"/>
    </source>
</evidence>
<dbReference type="InterPro" id="IPR028987">
    <property type="entry name" value="ATP_synth_B-like_membr_sf"/>
</dbReference>
<evidence type="ECO:0000256" key="2">
    <source>
        <dbReference type="ARBA" id="ARBA00022448"/>
    </source>
</evidence>
<sequence length="197" mass="21784">MSGLDKMKSRIFEEAEQSAAELLDQAKKDAEKIVKDAVEKAGADAEHIRVKAAADAKEYAKRAESSADMNRKQALLAAKQDVIRSVLEDAYSQVMNMDDAAYFEMLGKMLDKYMLAQDGAICFSKRDLDRMPKSFAEKIDASAKAKGGKLVISEEARKIDGGFILVYGGIEENCTIKAVFDAKREELADVVKRQLFS</sequence>
<gene>
    <name evidence="6" type="primary">atpE</name>
    <name evidence="9" type="ORF">EAI93_12470</name>
    <name evidence="8" type="ORF">ERS852456_01805</name>
</gene>
<evidence type="ECO:0000256" key="4">
    <source>
        <dbReference type="ARBA" id="ARBA00023065"/>
    </source>
</evidence>
<dbReference type="HAMAP" id="MF_00311">
    <property type="entry name" value="ATP_synth_E_arch"/>
    <property type="match status" value="1"/>
</dbReference>
<evidence type="ECO:0000256" key="1">
    <source>
        <dbReference type="ARBA" id="ARBA00005901"/>
    </source>
</evidence>
<reference evidence="9 11" key="2">
    <citation type="journal article" date="2019" name="Science, e1252229">
        <title>Invertible promoters mediate bacterial phase variation, antibiotic resistance, and host adaptation in the gut.</title>
        <authorList>
            <person name="Jiang X."/>
            <person name="Hall A.B."/>
            <person name="Arthur T.D."/>
            <person name="Plichta D.R."/>
            <person name="Covington C.T."/>
            <person name="Poyet M."/>
            <person name="Crothers J."/>
            <person name="Moses P.L."/>
            <person name="Tolonen A.C."/>
            <person name="Vlamakis H."/>
            <person name="Alm E.J."/>
            <person name="Xavier R.J."/>
        </authorList>
    </citation>
    <scope>NUCLEOTIDE SEQUENCE [LARGE SCALE GENOMIC DNA]</scope>
    <source>
        <strain evidence="9">Aa_0143</strain>
        <strain evidence="11">aa_0143</strain>
    </source>
</reference>
<dbReference type="SUPFAM" id="SSF160527">
    <property type="entry name" value="V-type ATPase subunit E-like"/>
    <property type="match status" value="1"/>
</dbReference>
<evidence type="ECO:0000313" key="9">
    <source>
        <dbReference type="EMBL" id="RYS77223.1"/>
    </source>
</evidence>
<dbReference type="Proteomes" id="UP000095787">
    <property type="component" value="Unassembled WGS sequence"/>
</dbReference>
<name>A0A174CW79_9FIRM</name>
<keyword evidence="2 6" id="KW-0813">Transport</keyword>
<dbReference type="GO" id="GO:0046933">
    <property type="term" value="F:proton-transporting ATP synthase activity, rotational mechanism"/>
    <property type="evidence" value="ECO:0007669"/>
    <property type="project" value="UniProtKB-UniRule"/>
</dbReference>
<keyword evidence="3 6" id="KW-0375">Hydrogen ion transport</keyword>
<proteinExistence type="inferred from homology"/>
<comment type="similarity">
    <text evidence="1 6">Belongs to the V-ATPase E subunit family.</text>
</comment>
<dbReference type="Gene3D" id="1.20.5.620">
    <property type="entry name" value="F1F0 ATP synthase subunit B, membrane domain"/>
    <property type="match status" value="1"/>
</dbReference>
<dbReference type="GO" id="GO:0046961">
    <property type="term" value="F:proton-transporting ATPase activity, rotational mechanism"/>
    <property type="evidence" value="ECO:0007669"/>
    <property type="project" value="InterPro"/>
</dbReference>
<dbReference type="GeneID" id="97330273"/>
<comment type="function">
    <text evidence="6">Produces ATP from ADP in the presence of a proton gradient across the membrane.</text>
</comment>
<evidence type="ECO:0000256" key="3">
    <source>
        <dbReference type="ARBA" id="ARBA00022781"/>
    </source>
</evidence>
<dbReference type="InterPro" id="IPR038495">
    <property type="entry name" value="ATPase_E_C"/>
</dbReference>
<keyword evidence="7" id="KW-0175">Coiled coil</keyword>
<evidence type="ECO:0000313" key="10">
    <source>
        <dbReference type="Proteomes" id="UP000095787"/>
    </source>
</evidence>
<dbReference type="InterPro" id="IPR002842">
    <property type="entry name" value="ATPase_V1_Esu"/>
</dbReference>
<protein>
    <recommendedName>
        <fullName evidence="6">V-type proton ATPase subunit E</fullName>
    </recommendedName>
    <alternativeName>
        <fullName evidence="6">V-ATPase subunit E</fullName>
    </alternativeName>
</protein>
<dbReference type="GO" id="GO:0005524">
    <property type="term" value="F:ATP binding"/>
    <property type="evidence" value="ECO:0007669"/>
    <property type="project" value="UniProtKB-UniRule"/>
</dbReference>
<reference evidence="8 10" key="1">
    <citation type="submission" date="2015-09" db="EMBL/GenBank/DDBJ databases">
        <authorList>
            <consortium name="Pathogen Informatics"/>
        </authorList>
    </citation>
    <scope>NUCLEOTIDE SEQUENCE [LARGE SCALE GENOMIC DNA]</scope>
    <source>
        <strain evidence="8 10">2789STDY5834841</strain>
    </source>
</reference>
<evidence type="ECO:0000313" key="11">
    <source>
        <dbReference type="Proteomes" id="UP000292665"/>
    </source>
</evidence>